<name>A0ABP3N745_SACER</name>
<organism evidence="1 2">
    <name type="scientific">Saccharopolyspora erythraea</name>
    <name type="common">Streptomyces erythraeus</name>
    <dbReference type="NCBI Taxonomy" id="1836"/>
    <lineage>
        <taxon>Bacteria</taxon>
        <taxon>Bacillati</taxon>
        <taxon>Actinomycetota</taxon>
        <taxon>Actinomycetes</taxon>
        <taxon>Pseudonocardiales</taxon>
        <taxon>Pseudonocardiaceae</taxon>
        <taxon>Saccharopolyspora</taxon>
    </lineage>
</organism>
<sequence length="166" mass="18137">MSEQIELSFDIEATTEVDASPDEVYRVVSDITRMGEWSPECTGGEWLRGQPGAAGSRFHGHNRAGGETWTTECEVVAAVPGREFAWAVLTYARSPEVSVWSFAIEPDGDGCVLTQRYRMQEPPARFASFMRGMDADQAAALGAKRRAMLEDAMSRTVAGIKAAVED</sequence>
<dbReference type="CDD" id="cd07812">
    <property type="entry name" value="SRPBCC"/>
    <property type="match status" value="1"/>
</dbReference>
<comment type="caution">
    <text evidence="1">The sequence shown here is derived from an EMBL/GenBank/DDBJ whole genome shotgun (WGS) entry which is preliminary data.</text>
</comment>
<protein>
    <submittedName>
        <fullName evidence="1">SRPBCC family protein</fullName>
    </submittedName>
</protein>
<dbReference type="Pfam" id="PF10604">
    <property type="entry name" value="Polyketide_cyc2"/>
    <property type="match status" value="1"/>
</dbReference>
<dbReference type="SUPFAM" id="SSF55961">
    <property type="entry name" value="Bet v1-like"/>
    <property type="match status" value="1"/>
</dbReference>
<dbReference type="InterPro" id="IPR019587">
    <property type="entry name" value="Polyketide_cyclase/dehydratase"/>
</dbReference>
<reference evidence="2" key="1">
    <citation type="journal article" date="2019" name="Int. J. Syst. Evol. Microbiol.">
        <title>The Global Catalogue of Microorganisms (GCM) 10K type strain sequencing project: providing services to taxonomists for standard genome sequencing and annotation.</title>
        <authorList>
            <consortium name="The Broad Institute Genomics Platform"/>
            <consortium name="The Broad Institute Genome Sequencing Center for Infectious Disease"/>
            <person name="Wu L."/>
            <person name="Ma J."/>
        </authorList>
    </citation>
    <scope>NUCLEOTIDE SEQUENCE [LARGE SCALE GENOMIC DNA]</scope>
    <source>
        <strain evidence="2">JCM 10303</strain>
    </source>
</reference>
<evidence type="ECO:0000313" key="2">
    <source>
        <dbReference type="Proteomes" id="UP001500729"/>
    </source>
</evidence>
<dbReference type="InterPro" id="IPR023393">
    <property type="entry name" value="START-like_dom_sf"/>
</dbReference>
<keyword evidence="2" id="KW-1185">Reference proteome</keyword>
<proteinExistence type="predicted"/>
<gene>
    <name evidence="1" type="ORF">GCM10009533_41000</name>
</gene>
<accession>A0ABP3N745</accession>
<dbReference type="RefSeq" id="WP_009945656.1">
    <property type="nucleotide sequence ID" value="NZ_BAAAGS010000028.1"/>
</dbReference>
<dbReference type="Gene3D" id="3.30.530.20">
    <property type="match status" value="1"/>
</dbReference>
<evidence type="ECO:0000313" key="1">
    <source>
        <dbReference type="EMBL" id="GAA0537607.1"/>
    </source>
</evidence>
<dbReference type="EMBL" id="BAAAGS010000028">
    <property type="protein sequence ID" value="GAA0537607.1"/>
    <property type="molecule type" value="Genomic_DNA"/>
</dbReference>
<dbReference type="Proteomes" id="UP001500729">
    <property type="component" value="Unassembled WGS sequence"/>
</dbReference>